<proteinExistence type="predicted"/>
<reference evidence="2" key="1">
    <citation type="journal article" date="2019" name="Int. J. Syst. Evol. Microbiol.">
        <title>The Global Catalogue of Microorganisms (GCM) 10K type strain sequencing project: providing services to taxonomists for standard genome sequencing and annotation.</title>
        <authorList>
            <consortium name="The Broad Institute Genomics Platform"/>
            <consortium name="The Broad Institute Genome Sequencing Center for Infectious Disease"/>
            <person name="Wu L."/>
            <person name="Ma J."/>
        </authorList>
    </citation>
    <scope>NUCLEOTIDE SEQUENCE [LARGE SCALE GENOMIC DNA]</scope>
    <source>
        <strain evidence="2">CCM 7480</strain>
    </source>
</reference>
<evidence type="ECO:0000313" key="2">
    <source>
        <dbReference type="Proteomes" id="UP001595665"/>
    </source>
</evidence>
<name>A0ABV7PM44_9BURK</name>
<dbReference type="Proteomes" id="UP001595665">
    <property type="component" value="Unassembled WGS sequence"/>
</dbReference>
<dbReference type="RefSeq" id="WP_379735467.1">
    <property type="nucleotide sequence ID" value="NZ_JBHRVV010000001.1"/>
</dbReference>
<sequence length="120" mass="13512">METSPTLPAAASSLGISFDGRAYHYESHTYDRLADALAYARLDRARPGLREETAPHHWRQWPGPTPEEALRMAEHGIAYESGYYRYGPYRYEQLAAAIDYARREPGLATARPANGQEQGQ</sequence>
<organism evidence="1 2">
    <name type="scientific">Massilia haematophila</name>
    <dbReference type="NCBI Taxonomy" id="457923"/>
    <lineage>
        <taxon>Bacteria</taxon>
        <taxon>Pseudomonadati</taxon>
        <taxon>Pseudomonadota</taxon>
        <taxon>Betaproteobacteria</taxon>
        <taxon>Burkholderiales</taxon>
        <taxon>Oxalobacteraceae</taxon>
        <taxon>Telluria group</taxon>
        <taxon>Massilia</taxon>
    </lineage>
</organism>
<gene>
    <name evidence="1" type="ORF">ACFOPH_12060</name>
</gene>
<accession>A0ABV7PM44</accession>
<keyword evidence="2" id="KW-1185">Reference proteome</keyword>
<evidence type="ECO:0000313" key="1">
    <source>
        <dbReference type="EMBL" id="MFC3458972.1"/>
    </source>
</evidence>
<comment type="caution">
    <text evidence="1">The sequence shown here is derived from an EMBL/GenBank/DDBJ whole genome shotgun (WGS) entry which is preliminary data.</text>
</comment>
<protein>
    <submittedName>
        <fullName evidence="1">Uncharacterized protein</fullName>
    </submittedName>
</protein>
<dbReference type="EMBL" id="JBHRVV010000001">
    <property type="protein sequence ID" value="MFC3458972.1"/>
    <property type="molecule type" value="Genomic_DNA"/>
</dbReference>